<accession>A0A0D7AB84</accession>
<reference evidence="1 2" key="1">
    <citation type="journal article" date="2015" name="Fungal Genet. Biol.">
        <title>Evolution of novel wood decay mechanisms in Agaricales revealed by the genome sequences of Fistulina hepatica and Cylindrobasidium torrendii.</title>
        <authorList>
            <person name="Floudas D."/>
            <person name="Held B.W."/>
            <person name="Riley R."/>
            <person name="Nagy L.G."/>
            <person name="Koehler G."/>
            <person name="Ransdell A.S."/>
            <person name="Younus H."/>
            <person name="Chow J."/>
            <person name="Chiniquy J."/>
            <person name="Lipzen A."/>
            <person name="Tritt A."/>
            <person name="Sun H."/>
            <person name="Haridas S."/>
            <person name="LaButti K."/>
            <person name="Ohm R.A."/>
            <person name="Kues U."/>
            <person name="Blanchette R.A."/>
            <person name="Grigoriev I.V."/>
            <person name="Minto R.E."/>
            <person name="Hibbett D.S."/>
        </authorList>
    </citation>
    <scope>NUCLEOTIDE SEQUENCE [LARGE SCALE GENOMIC DNA]</scope>
    <source>
        <strain evidence="1 2">ATCC 64428</strain>
    </source>
</reference>
<keyword evidence="2" id="KW-1185">Reference proteome</keyword>
<evidence type="ECO:0000313" key="2">
    <source>
        <dbReference type="Proteomes" id="UP000054144"/>
    </source>
</evidence>
<organism evidence="1 2">
    <name type="scientific">Fistulina hepatica ATCC 64428</name>
    <dbReference type="NCBI Taxonomy" id="1128425"/>
    <lineage>
        <taxon>Eukaryota</taxon>
        <taxon>Fungi</taxon>
        <taxon>Dikarya</taxon>
        <taxon>Basidiomycota</taxon>
        <taxon>Agaricomycotina</taxon>
        <taxon>Agaricomycetes</taxon>
        <taxon>Agaricomycetidae</taxon>
        <taxon>Agaricales</taxon>
        <taxon>Fistulinaceae</taxon>
        <taxon>Fistulina</taxon>
    </lineage>
</organism>
<evidence type="ECO:0008006" key="3">
    <source>
        <dbReference type="Google" id="ProtNLM"/>
    </source>
</evidence>
<dbReference type="EMBL" id="KN881930">
    <property type="protein sequence ID" value="KIY47674.1"/>
    <property type="molecule type" value="Genomic_DNA"/>
</dbReference>
<protein>
    <recommendedName>
        <fullName evidence="3">F-box domain-containing protein</fullName>
    </recommendedName>
</protein>
<name>A0A0D7AB84_9AGAR</name>
<dbReference type="Gene3D" id="3.80.10.10">
    <property type="entry name" value="Ribonuclease Inhibitor"/>
    <property type="match status" value="1"/>
</dbReference>
<evidence type="ECO:0000313" key="1">
    <source>
        <dbReference type="EMBL" id="KIY47674.1"/>
    </source>
</evidence>
<sequence length="376" mass="43434">MSSSPLFSVPVELYRPIVQHIDISDDRQTLLDLLLTSSQLHYEAERCLYHSFTLDSFRPKQHRGSLVGFFRRLIECERVALLVHCIDIQNDPTSPFYIGNDDTEYWDLLPHALKVVINLKYLSFTTLGDRPAAHILRGCTFQLLGFNWYCRYDEDNLRSFLTEQRELNELCVDWRTGVDGLPHSALQRLNKFEGSYYAIKLFLPLRNIAHLHWVPDHDDEPQIEPPSELSAAMNRLTTLVFGGLYRVDFQAVANHISNLRFLELVGNHGVPAVFTTVHIPQLEGLTLSRAWSTIDTDYNIDACRDFVPRTFECFPKLQFIDIQPLGTGCEDGDCDNHCNTAYQRWVRNSCEPVPITHDFQFPWYMEAMASPITSFR</sequence>
<gene>
    <name evidence="1" type="ORF">FISHEDRAFT_74475</name>
</gene>
<dbReference type="OrthoDB" id="3232239at2759"/>
<dbReference type="Proteomes" id="UP000054144">
    <property type="component" value="Unassembled WGS sequence"/>
</dbReference>
<dbReference type="SUPFAM" id="SSF52047">
    <property type="entry name" value="RNI-like"/>
    <property type="match status" value="1"/>
</dbReference>
<dbReference type="InterPro" id="IPR032675">
    <property type="entry name" value="LRR_dom_sf"/>
</dbReference>
<proteinExistence type="predicted"/>
<dbReference type="AlphaFoldDB" id="A0A0D7AB84"/>